<keyword evidence="4" id="KW-0238">DNA-binding</keyword>
<dbReference type="SUPFAM" id="SSF46955">
    <property type="entry name" value="Putative DNA-binding domain"/>
    <property type="match status" value="1"/>
</dbReference>
<accession>A0A833PAC3</accession>
<dbReference type="InterPro" id="IPR011789">
    <property type="entry name" value="CueR"/>
</dbReference>
<gene>
    <name evidence="8" type="primary">hmrR_3</name>
    <name evidence="8" type="ORF">GAK29_04838</name>
</gene>
<dbReference type="InterPro" id="IPR000551">
    <property type="entry name" value="MerR-type_HTH_dom"/>
</dbReference>
<keyword evidence="5" id="KW-0804">Transcription</keyword>
<dbReference type="GO" id="GO:0005507">
    <property type="term" value="F:copper ion binding"/>
    <property type="evidence" value="ECO:0007669"/>
    <property type="project" value="InterPro"/>
</dbReference>
<dbReference type="SMART" id="SM00422">
    <property type="entry name" value="HTH_MERR"/>
    <property type="match status" value="1"/>
</dbReference>
<dbReference type="Pfam" id="PF09278">
    <property type="entry name" value="MerR-DNA-bind"/>
    <property type="match status" value="1"/>
</dbReference>
<evidence type="ECO:0000313" key="9">
    <source>
        <dbReference type="Proteomes" id="UP000490535"/>
    </source>
</evidence>
<dbReference type="CDD" id="cd01108">
    <property type="entry name" value="HTH_CueR"/>
    <property type="match status" value="1"/>
</dbReference>
<evidence type="ECO:0000256" key="5">
    <source>
        <dbReference type="ARBA" id="ARBA00023163"/>
    </source>
</evidence>
<dbReference type="PRINTS" id="PR00040">
    <property type="entry name" value="HTHMERR"/>
</dbReference>
<comment type="caution">
    <text evidence="8">The sequence shown here is derived from an EMBL/GenBank/DDBJ whole genome shotgun (WGS) entry which is preliminary data.</text>
</comment>
<keyword evidence="6" id="KW-0175">Coiled coil</keyword>
<evidence type="ECO:0000256" key="1">
    <source>
        <dbReference type="ARBA" id="ARBA00004496"/>
    </source>
</evidence>
<evidence type="ECO:0000256" key="6">
    <source>
        <dbReference type="SAM" id="Coils"/>
    </source>
</evidence>
<comment type="subcellular location">
    <subcellularLocation>
        <location evidence="1">Cytoplasm</location>
    </subcellularLocation>
</comment>
<dbReference type="GO" id="GO:0003700">
    <property type="term" value="F:DNA-binding transcription factor activity"/>
    <property type="evidence" value="ECO:0007669"/>
    <property type="project" value="InterPro"/>
</dbReference>
<dbReference type="Gene3D" id="1.10.1660.10">
    <property type="match status" value="1"/>
</dbReference>
<dbReference type="PROSITE" id="PS00552">
    <property type="entry name" value="HTH_MERR_1"/>
    <property type="match status" value="1"/>
</dbReference>
<dbReference type="GO" id="GO:0045893">
    <property type="term" value="P:positive regulation of DNA-templated transcription"/>
    <property type="evidence" value="ECO:0007669"/>
    <property type="project" value="InterPro"/>
</dbReference>
<organism evidence="8 9">
    <name type="scientific">Acinetobacter bereziniae</name>
    <name type="common">Acinetobacter genomosp. 10</name>
    <dbReference type="NCBI Taxonomy" id="106648"/>
    <lineage>
        <taxon>Bacteria</taxon>
        <taxon>Pseudomonadati</taxon>
        <taxon>Pseudomonadota</taxon>
        <taxon>Gammaproteobacteria</taxon>
        <taxon>Moraxellales</taxon>
        <taxon>Moraxellaceae</taxon>
        <taxon>Acinetobacter</taxon>
    </lineage>
</organism>
<protein>
    <submittedName>
        <fullName evidence="8">HTH-type transcriptional regulator HmrR</fullName>
    </submittedName>
</protein>
<dbReference type="GO" id="GO:0005737">
    <property type="term" value="C:cytoplasm"/>
    <property type="evidence" value="ECO:0007669"/>
    <property type="project" value="UniProtKB-SubCell"/>
</dbReference>
<dbReference type="PROSITE" id="PS50937">
    <property type="entry name" value="HTH_MERR_2"/>
    <property type="match status" value="1"/>
</dbReference>
<dbReference type="GO" id="GO:0003677">
    <property type="term" value="F:DNA binding"/>
    <property type="evidence" value="ECO:0007669"/>
    <property type="project" value="UniProtKB-KW"/>
</dbReference>
<evidence type="ECO:0000256" key="4">
    <source>
        <dbReference type="ARBA" id="ARBA00023125"/>
    </source>
</evidence>
<sequence>MNIGKLSHAVGISAKMIRYYEQIGLIPAVGRNNSGYRSYSAQDVERLKFIRRSRSLGFSVAEITDLLDLWNDKKRQSADVKKLAQNHIEKLELRIFELQKMTETLQDLINCCAGDHRPDCPILDGLQTAEIEGTELHHHNDTLSLSPLGTHKA</sequence>
<dbReference type="InterPro" id="IPR015358">
    <property type="entry name" value="Tscrpt_reg_MerR_DNA-bd"/>
</dbReference>
<dbReference type="InterPro" id="IPR047057">
    <property type="entry name" value="MerR_fam"/>
</dbReference>
<proteinExistence type="predicted"/>
<keyword evidence="3" id="KW-0805">Transcription regulation</keyword>
<feature type="domain" description="HTH merR-type" evidence="7">
    <location>
        <begin position="1"/>
        <end position="69"/>
    </location>
</feature>
<dbReference type="NCBIfam" id="TIGR02044">
    <property type="entry name" value="CueR"/>
    <property type="match status" value="1"/>
</dbReference>
<feature type="coiled-coil region" evidence="6">
    <location>
        <begin position="81"/>
        <end position="108"/>
    </location>
</feature>
<dbReference type="Pfam" id="PF00376">
    <property type="entry name" value="MerR"/>
    <property type="match status" value="1"/>
</dbReference>
<dbReference type="PANTHER" id="PTHR30204:SF94">
    <property type="entry name" value="HEAVY METAL-DEPENDENT TRANSCRIPTIONAL REGULATOR HI_0293-RELATED"/>
    <property type="match status" value="1"/>
</dbReference>
<reference evidence="9" key="1">
    <citation type="journal article" date="2020" name="MBio">
        <title>Horizontal gene transfer to a defensive symbiont with a reduced genome amongst a multipartite beetle microbiome.</title>
        <authorList>
            <person name="Waterworth S.C."/>
            <person name="Florez L.V."/>
            <person name="Rees E.R."/>
            <person name="Hertweck C."/>
            <person name="Kaltenpoth M."/>
            <person name="Kwan J.C."/>
        </authorList>
    </citation>
    <scope>NUCLEOTIDE SEQUENCE [LARGE SCALE GENOMIC DNA]</scope>
</reference>
<dbReference type="PANTHER" id="PTHR30204">
    <property type="entry name" value="REDOX-CYCLING DRUG-SENSING TRANSCRIPTIONAL ACTIVATOR SOXR"/>
    <property type="match status" value="1"/>
</dbReference>
<keyword evidence="2" id="KW-0963">Cytoplasm</keyword>
<evidence type="ECO:0000313" key="8">
    <source>
        <dbReference type="EMBL" id="KAF1012678.1"/>
    </source>
</evidence>
<dbReference type="AlphaFoldDB" id="A0A833PAC3"/>
<evidence type="ECO:0000259" key="7">
    <source>
        <dbReference type="PROSITE" id="PS50937"/>
    </source>
</evidence>
<dbReference type="InterPro" id="IPR009061">
    <property type="entry name" value="DNA-bd_dom_put_sf"/>
</dbReference>
<evidence type="ECO:0000256" key="3">
    <source>
        <dbReference type="ARBA" id="ARBA00023015"/>
    </source>
</evidence>
<dbReference type="EMBL" id="WNDP01000258">
    <property type="protein sequence ID" value="KAF1012678.1"/>
    <property type="molecule type" value="Genomic_DNA"/>
</dbReference>
<evidence type="ECO:0000256" key="2">
    <source>
        <dbReference type="ARBA" id="ARBA00022490"/>
    </source>
</evidence>
<name>A0A833PAC3_ACIBZ</name>
<dbReference type="Proteomes" id="UP000490535">
    <property type="component" value="Unassembled WGS sequence"/>
</dbReference>